<dbReference type="Gene3D" id="1.25.40.10">
    <property type="entry name" value="Tetratricopeptide repeat domain"/>
    <property type="match status" value="2"/>
</dbReference>
<dbReference type="Gene3D" id="3.40.109.10">
    <property type="entry name" value="NADH Oxidase"/>
    <property type="match status" value="1"/>
</dbReference>
<dbReference type="InterPro" id="IPR019734">
    <property type="entry name" value="TPR_rpt"/>
</dbReference>
<protein>
    <recommendedName>
        <fullName evidence="2">Nitroreductase domain-containing protein</fullName>
    </recommendedName>
</protein>
<comment type="caution">
    <text evidence="3">The sequence shown here is derived from an EMBL/GenBank/DDBJ whole genome shotgun (WGS) entry which is preliminary data.</text>
</comment>
<name>H1S8J5_9BURK</name>
<dbReference type="EMBL" id="AHJE01000053">
    <property type="protein sequence ID" value="EHP41037.1"/>
    <property type="molecule type" value="Genomic_DNA"/>
</dbReference>
<feature type="domain" description="Nitroreductase" evidence="2">
    <location>
        <begin position="685"/>
        <end position="869"/>
    </location>
</feature>
<dbReference type="SUPFAM" id="SSF48452">
    <property type="entry name" value="TPR-like"/>
    <property type="match status" value="2"/>
</dbReference>
<dbReference type="Pfam" id="PF00881">
    <property type="entry name" value="Nitroreductase"/>
    <property type="match status" value="1"/>
</dbReference>
<sequence length="874" mass="95013">MVGMGRRKVSSVRGIEAPEVARKRKGTNPGGRRAIGRGAPREWYIPDCKRGQALLDGAQVGQAMEVFQAILARLDQASQFERAVILGRLSRCLYLSARADAAVERLREAIAIAEVLAPTDGVESLRGTLQSGLGDALRATGRHGEARKAYTAALAVAERLGNLRSQGIDLGHLGALFLAEGKLEEARKHYLAALPLFERVQERGMEAVVRYQLGRLLQEQRQLAEADLHYREAARLSEATGNPAKAGLIWSELATLHQEAGHPGTVELCRRKAIELARTSGDSLQLLRDLVKLAEFHNAPQSRPVEARRLAEEALAVAQTLDPAIADVWHAYGVLGDIAATEAAISADSQRKAILLAQANDFQELRRRAPGIFTTLARLDAAPSWGRAVILGRLGRCFLIAGRPDLAVAHFLEAIDITEMLPASEVLRSLRGTFRSELGEVRRAIGQSDASREASDRTATLHRDSLPTANAGGCSSALSADFLVTLDEELLIDFAFDTDLLVDGPRERSLQRWAAEPKPLARNVRPMMMPCTRNWTDEDGAVHFALSLQEPTFERHPGCTVIRRTRRDVVLAGSPSILFRLIREMDGTATVEELISRIQPAERGIALHMLAVLAATGAVDVSGRPIGRLLHKTTKKGVLPGGGLEGDDILRLTTDGNYREFPDSPRIAIGQSIPEPLRAFHTLTRARRSHRDYRGLPLTRSAFDAILDTACGVTGSLAWAGRDSKLRAYPSSGGLYAVEIYPIALRVEGLDQAVYHFLATENALEKVKPIDREQVVDTMLPVEREMTAGAAAMICMTGFFPRHERKYGEGGHRMLVAEVGHIAQNLVLAATALGLSARPCGGVFDDLMNHALGLDIAQEQFMLSVLIGHAGGKG</sequence>
<dbReference type="PANTHER" id="PTHR43745">
    <property type="entry name" value="NITROREDUCTASE MJ1384-RELATED"/>
    <property type="match status" value="1"/>
</dbReference>
<evidence type="ECO:0000313" key="3">
    <source>
        <dbReference type="EMBL" id="EHP41037.1"/>
    </source>
</evidence>
<dbReference type="PATRIC" id="fig|1127483.3.peg.4311"/>
<dbReference type="InterPro" id="IPR020051">
    <property type="entry name" value="SagB-type_dehydrogenase"/>
</dbReference>
<evidence type="ECO:0000259" key="2">
    <source>
        <dbReference type="Pfam" id="PF00881"/>
    </source>
</evidence>
<gene>
    <name evidence="3" type="ORF">OR16_21563</name>
</gene>
<dbReference type="NCBIfam" id="TIGR03605">
    <property type="entry name" value="antibiot_sagB"/>
    <property type="match status" value="1"/>
</dbReference>
<proteinExistence type="predicted"/>
<accession>H1S8J5</accession>
<dbReference type="SMART" id="SM00028">
    <property type="entry name" value="TPR"/>
    <property type="match status" value="6"/>
</dbReference>
<dbReference type="InterPro" id="IPR029479">
    <property type="entry name" value="Nitroreductase"/>
</dbReference>
<organism evidence="3 4">
    <name type="scientific">Cupriavidus basilensis OR16</name>
    <dbReference type="NCBI Taxonomy" id="1127483"/>
    <lineage>
        <taxon>Bacteria</taxon>
        <taxon>Pseudomonadati</taxon>
        <taxon>Pseudomonadota</taxon>
        <taxon>Betaproteobacteria</taxon>
        <taxon>Burkholderiales</taxon>
        <taxon>Burkholderiaceae</taxon>
        <taxon>Cupriavidus</taxon>
    </lineage>
</organism>
<dbReference type="InterPro" id="IPR011990">
    <property type="entry name" value="TPR-like_helical_dom_sf"/>
</dbReference>
<dbReference type="InterPro" id="IPR052544">
    <property type="entry name" value="Bacteriocin_Proc_Enz"/>
</dbReference>
<dbReference type="PANTHER" id="PTHR43745:SF2">
    <property type="entry name" value="NITROREDUCTASE MJ1384-RELATED"/>
    <property type="match status" value="1"/>
</dbReference>
<feature type="compositionally biased region" description="Basic residues" evidence="1">
    <location>
        <begin position="1"/>
        <end position="10"/>
    </location>
</feature>
<dbReference type="SUPFAM" id="SSF55469">
    <property type="entry name" value="FMN-dependent nitroreductase-like"/>
    <property type="match status" value="1"/>
</dbReference>
<dbReference type="InterPro" id="IPR000415">
    <property type="entry name" value="Nitroreductase-like"/>
</dbReference>
<feature type="region of interest" description="Disordered" evidence="1">
    <location>
        <begin position="1"/>
        <end position="36"/>
    </location>
</feature>
<dbReference type="Pfam" id="PF13424">
    <property type="entry name" value="TPR_12"/>
    <property type="match status" value="1"/>
</dbReference>
<dbReference type="CDD" id="cd02142">
    <property type="entry name" value="McbC_SagB-like_oxidoreductase"/>
    <property type="match status" value="1"/>
</dbReference>
<reference evidence="3 4" key="1">
    <citation type="journal article" date="2012" name="J. Bacteriol.">
        <title>De Novo Genome Project of Cupriavidus basilensis OR16.</title>
        <authorList>
            <person name="Cserhati M."/>
            <person name="Kriszt B."/>
            <person name="Szoboszlay S."/>
            <person name="Toth A."/>
            <person name="Szabo I."/>
            <person name="Tancsics A."/>
            <person name="Nagy I."/>
            <person name="Horvath B."/>
            <person name="Nagy I."/>
            <person name="Kukolya J."/>
        </authorList>
    </citation>
    <scope>NUCLEOTIDE SEQUENCE [LARGE SCALE GENOMIC DNA]</scope>
    <source>
        <strain evidence="3 4">OR16</strain>
    </source>
</reference>
<dbReference type="GO" id="GO:0016491">
    <property type="term" value="F:oxidoreductase activity"/>
    <property type="evidence" value="ECO:0007669"/>
    <property type="project" value="InterPro"/>
</dbReference>
<evidence type="ECO:0000256" key="1">
    <source>
        <dbReference type="SAM" id="MobiDB-lite"/>
    </source>
</evidence>
<dbReference type="AlphaFoldDB" id="H1S8J5"/>
<evidence type="ECO:0000313" key="4">
    <source>
        <dbReference type="Proteomes" id="UP000005808"/>
    </source>
</evidence>
<dbReference type="Proteomes" id="UP000005808">
    <property type="component" value="Unassembled WGS sequence"/>
</dbReference>